<dbReference type="Proteomes" id="UP000272025">
    <property type="component" value="Unassembled WGS sequence"/>
</dbReference>
<evidence type="ECO:0000313" key="2">
    <source>
        <dbReference type="EMBL" id="ROT37577.1"/>
    </source>
</evidence>
<reference evidence="2 3" key="1">
    <citation type="journal article" date="2018" name="Mol. Ecol.">
        <title>The obligate alkalophilic soda-lake fungus Sodiomyces alkalinus has shifted to a protein diet.</title>
        <authorList>
            <person name="Grum-Grzhimaylo A.A."/>
            <person name="Falkoski D.L."/>
            <person name="van den Heuvel J."/>
            <person name="Valero-Jimenez C.A."/>
            <person name="Min B."/>
            <person name="Choi I.G."/>
            <person name="Lipzen A."/>
            <person name="Daum C.G."/>
            <person name="Aanen D.K."/>
            <person name="Tsang A."/>
            <person name="Henrissat B."/>
            <person name="Bilanenko E.N."/>
            <person name="de Vries R.P."/>
            <person name="van Kan J.A.L."/>
            <person name="Grigoriev I.V."/>
            <person name="Debets A.J.M."/>
        </authorList>
    </citation>
    <scope>NUCLEOTIDE SEQUENCE [LARGE SCALE GENOMIC DNA]</scope>
    <source>
        <strain evidence="2 3">F11</strain>
    </source>
</reference>
<name>A0A3N2PSU1_SODAK</name>
<dbReference type="AlphaFoldDB" id="A0A3N2PSU1"/>
<keyword evidence="3" id="KW-1185">Reference proteome</keyword>
<gene>
    <name evidence="2" type="ORF">SODALDRAFT_380027</name>
</gene>
<accession>A0A3N2PSU1</accession>
<dbReference type="GeneID" id="39583561"/>
<evidence type="ECO:0000256" key="1">
    <source>
        <dbReference type="SAM" id="MobiDB-lite"/>
    </source>
</evidence>
<proteinExistence type="predicted"/>
<dbReference type="RefSeq" id="XP_028465383.1">
    <property type="nucleotide sequence ID" value="XM_028615084.1"/>
</dbReference>
<feature type="compositionally biased region" description="Basic and acidic residues" evidence="1">
    <location>
        <begin position="224"/>
        <end position="240"/>
    </location>
</feature>
<evidence type="ECO:0000313" key="3">
    <source>
        <dbReference type="Proteomes" id="UP000272025"/>
    </source>
</evidence>
<dbReference type="EMBL" id="ML119057">
    <property type="protein sequence ID" value="ROT37577.1"/>
    <property type="molecule type" value="Genomic_DNA"/>
</dbReference>
<sequence length="285" mass="31822">MVDTTSCQIPGPGFQTWPGYKRRIRNTKWCMHRPLRAWLITWNGASPSKQSNKNAAINTYCTELANRLYLGRRVKEGKATKDDETTTIPLSLSRARSDTVSVGLSVICQVRYVDGFSFRKLGLIRSTEYSARLQLSINQQTMDMFDSGCGAVDSTVLSYSVDYDDILLMSIHANSSPIEWESREKQRTRQVAEREMTEVIETNPSPLTQDGAGSPNLIGLPDSFEAKQRDASPHQLRPEAPEAPAACNKSSGKRWENSSTFIAHSSPNSPPPRSIPAWSRVNDRP</sequence>
<protein>
    <submittedName>
        <fullName evidence="2">Uncharacterized protein</fullName>
    </submittedName>
</protein>
<organism evidence="2 3">
    <name type="scientific">Sodiomyces alkalinus (strain CBS 110278 / VKM F-3762 / F11)</name>
    <name type="common">Alkaliphilic filamentous fungus</name>
    <dbReference type="NCBI Taxonomy" id="1314773"/>
    <lineage>
        <taxon>Eukaryota</taxon>
        <taxon>Fungi</taxon>
        <taxon>Dikarya</taxon>
        <taxon>Ascomycota</taxon>
        <taxon>Pezizomycotina</taxon>
        <taxon>Sordariomycetes</taxon>
        <taxon>Hypocreomycetidae</taxon>
        <taxon>Glomerellales</taxon>
        <taxon>Plectosphaerellaceae</taxon>
        <taxon>Sodiomyces</taxon>
    </lineage>
</organism>
<feature type="region of interest" description="Disordered" evidence="1">
    <location>
        <begin position="197"/>
        <end position="285"/>
    </location>
</feature>